<protein>
    <submittedName>
        <fullName evidence="2">Unannotated protein</fullName>
    </submittedName>
</protein>
<dbReference type="PANTHER" id="PTHR12526">
    <property type="entry name" value="GLYCOSYLTRANSFERASE"/>
    <property type="match status" value="1"/>
</dbReference>
<reference evidence="2" key="1">
    <citation type="submission" date="2020-05" db="EMBL/GenBank/DDBJ databases">
        <authorList>
            <person name="Chiriac C."/>
            <person name="Salcher M."/>
            <person name="Ghai R."/>
            <person name="Kavagutti S V."/>
        </authorList>
    </citation>
    <scope>NUCLEOTIDE SEQUENCE</scope>
</reference>
<dbReference type="AlphaFoldDB" id="A0A6J6TS10"/>
<gene>
    <name evidence="2" type="ORF">UFOPK2855_00096</name>
</gene>
<feature type="domain" description="Glycosyl transferase family 1" evidence="1">
    <location>
        <begin position="171"/>
        <end position="327"/>
    </location>
</feature>
<dbReference type="SUPFAM" id="SSF53756">
    <property type="entry name" value="UDP-Glycosyltransferase/glycogen phosphorylase"/>
    <property type="match status" value="1"/>
</dbReference>
<dbReference type="GO" id="GO:0016757">
    <property type="term" value="F:glycosyltransferase activity"/>
    <property type="evidence" value="ECO:0007669"/>
    <property type="project" value="InterPro"/>
</dbReference>
<evidence type="ECO:0000259" key="1">
    <source>
        <dbReference type="Pfam" id="PF00534"/>
    </source>
</evidence>
<organism evidence="2">
    <name type="scientific">freshwater metagenome</name>
    <dbReference type="NCBI Taxonomy" id="449393"/>
    <lineage>
        <taxon>unclassified sequences</taxon>
        <taxon>metagenomes</taxon>
        <taxon>ecological metagenomes</taxon>
    </lineage>
</organism>
<dbReference type="EMBL" id="CAEZZK010000009">
    <property type="protein sequence ID" value="CAB4749916.1"/>
    <property type="molecule type" value="Genomic_DNA"/>
</dbReference>
<name>A0A6J6TS10_9ZZZZ</name>
<evidence type="ECO:0000313" key="2">
    <source>
        <dbReference type="EMBL" id="CAB4749916.1"/>
    </source>
</evidence>
<accession>A0A6J6TS10</accession>
<dbReference type="InterPro" id="IPR001296">
    <property type="entry name" value="Glyco_trans_1"/>
</dbReference>
<proteinExistence type="predicted"/>
<dbReference type="Gene3D" id="3.40.50.2000">
    <property type="entry name" value="Glycogen Phosphorylase B"/>
    <property type="match status" value="2"/>
</dbReference>
<sequence length="352" mass="38880">MGQGVHDRRFIACAQGNGWEVLALRCDGQDNDVLSRARSTRWVGNRESISGVNQKSFRSEFREVVDRFKPDLIQVGPLTNVAAVLDENLGVPVLAVSWARDLLHDVNESEWCKEVAISAIKLSDHMLVDCKTVCEAALRLGAFREDISIVPWGVDLHIFDFYHKKSISAVPKIVSIRSLEKIYSVSSLIEAARELTSLNANQKFEIVIAGDGSLKTSLESLAGDYGLSHSTKFVGTIPESDLPQELLKCDIYVSTSPTDGSSISMLQAMALGLPCIVTDIPSNREWIEHGINGLLYEPHNSRALAEILSEAIANSELLSSFAEKARKTVVERADWKKGRKLIAEIYEHVAFT</sequence>
<dbReference type="Pfam" id="PF00534">
    <property type="entry name" value="Glycos_transf_1"/>
    <property type="match status" value="1"/>
</dbReference>